<dbReference type="EMBL" id="UINC01209874">
    <property type="protein sequence ID" value="SVE33082.1"/>
    <property type="molecule type" value="Genomic_DNA"/>
</dbReference>
<accession>A0A383CLL0</accession>
<feature type="non-terminal residue" evidence="1">
    <location>
        <position position="1"/>
    </location>
</feature>
<evidence type="ECO:0000313" key="1">
    <source>
        <dbReference type="EMBL" id="SVE33082.1"/>
    </source>
</evidence>
<proteinExistence type="predicted"/>
<protein>
    <recommendedName>
        <fullName evidence="2">Glycosyl transferase family 1 domain-containing protein</fullName>
    </recommendedName>
</protein>
<dbReference type="Gene3D" id="3.40.50.2000">
    <property type="entry name" value="Glycogen Phosphorylase B"/>
    <property type="match status" value="1"/>
</dbReference>
<dbReference type="SUPFAM" id="SSF53756">
    <property type="entry name" value="UDP-Glycosyltransferase/glycogen phosphorylase"/>
    <property type="match status" value="1"/>
</dbReference>
<gene>
    <name evidence="1" type="ORF">METZ01_LOCUS485936</name>
</gene>
<sequence>NKTSRLFGFLNDNPETLLSKISTFGVPEKEIEIYSASSDEMPNEIAKFDIMVMFFVSNFSKLGSAPTRFGEALASGVPCVVNSGVGDLDKIVHENNVGVVATDFSDVAMTENCNEVLSLLGDNLLKIRCVEASKKYFSLELAVNSYQELYG</sequence>
<reference evidence="1" key="1">
    <citation type="submission" date="2018-05" db="EMBL/GenBank/DDBJ databases">
        <authorList>
            <person name="Lanie J.A."/>
            <person name="Ng W.-L."/>
            <person name="Kazmierczak K.M."/>
            <person name="Andrzejewski T.M."/>
            <person name="Davidsen T.M."/>
            <person name="Wayne K.J."/>
            <person name="Tettelin H."/>
            <person name="Glass J.I."/>
            <person name="Rusch D."/>
            <person name="Podicherti R."/>
            <person name="Tsui H.-C.T."/>
            <person name="Winkler M.E."/>
        </authorList>
    </citation>
    <scope>NUCLEOTIDE SEQUENCE</scope>
</reference>
<name>A0A383CLL0_9ZZZZ</name>
<dbReference type="AlphaFoldDB" id="A0A383CLL0"/>
<evidence type="ECO:0008006" key="2">
    <source>
        <dbReference type="Google" id="ProtNLM"/>
    </source>
</evidence>
<organism evidence="1">
    <name type="scientific">marine metagenome</name>
    <dbReference type="NCBI Taxonomy" id="408172"/>
    <lineage>
        <taxon>unclassified sequences</taxon>
        <taxon>metagenomes</taxon>
        <taxon>ecological metagenomes</taxon>
    </lineage>
</organism>